<dbReference type="Pfam" id="PF00067">
    <property type="entry name" value="p450"/>
    <property type="match status" value="2"/>
</dbReference>
<evidence type="ECO:0000256" key="9">
    <source>
        <dbReference type="ARBA" id="ARBA00023033"/>
    </source>
</evidence>
<organism evidence="13 14">
    <name type="scientific">Hevea brasiliensis</name>
    <name type="common">Para rubber tree</name>
    <name type="synonym">Siphonia brasiliensis</name>
    <dbReference type="NCBI Taxonomy" id="3981"/>
    <lineage>
        <taxon>Eukaryota</taxon>
        <taxon>Viridiplantae</taxon>
        <taxon>Streptophyta</taxon>
        <taxon>Embryophyta</taxon>
        <taxon>Tracheophyta</taxon>
        <taxon>Spermatophyta</taxon>
        <taxon>Magnoliopsida</taxon>
        <taxon>eudicotyledons</taxon>
        <taxon>Gunneridae</taxon>
        <taxon>Pentapetalae</taxon>
        <taxon>rosids</taxon>
        <taxon>fabids</taxon>
        <taxon>Malpighiales</taxon>
        <taxon>Euphorbiaceae</taxon>
        <taxon>Crotonoideae</taxon>
        <taxon>Micrandreae</taxon>
        <taxon>Hevea</taxon>
    </lineage>
</organism>
<evidence type="ECO:0000256" key="7">
    <source>
        <dbReference type="ARBA" id="ARBA00023002"/>
    </source>
</evidence>
<dbReference type="InterPro" id="IPR002401">
    <property type="entry name" value="Cyt_P450_E_grp-I"/>
</dbReference>
<dbReference type="InterPro" id="IPR036396">
    <property type="entry name" value="Cyt_P450_sf"/>
</dbReference>
<comment type="similarity">
    <text evidence="2 12">Belongs to the cytochrome P450 family.</text>
</comment>
<keyword evidence="3 11" id="KW-0349">Heme</keyword>
<dbReference type="EMBL" id="JAAGAX010000020">
    <property type="protein sequence ID" value="KAF2283260.1"/>
    <property type="molecule type" value="Genomic_DNA"/>
</dbReference>
<evidence type="ECO:0000256" key="5">
    <source>
        <dbReference type="ARBA" id="ARBA00022723"/>
    </source>
</evidence>
<dbReference type="GO" id="GO:0020037">
    <property type="term" value="F:heme binding"/>
    <property type="evidence" value="ECO:0007669"/>
    <property type="project" value="InterPro"/>
</dbReference>
<feature type="binding site" description="axial binding residue" evidence="11">
    <location>
        <position position="370"/>
    </location>
    <ligand>
        <name>heme</name>
        <dbReference type="ChEBI" id="CHEBI:30413"/>
    </ligand>
    <ligandPart>
        <name>Fe</name>
        <dbReference type="ChEBI" id="CHEBI:18248"/>
    </ligandPart>
</feature>
<dbReference type="GO" id="GO:0004497">
    <property type="term" value="F:monooxygenase activity"/>
    <property type="evidence" value="ECO:0007669"/>
    <property type="project" value="UniProtKB-KW"/>
</dbReference>
<evidence type="ECO:0000256" key="4">
    <source>
        <dbReference type="ARBA" id="ARBA00022692"/>
    </source>
</evidence>
<evidence type="ECO:0000256" key="12">
    <source>
        <dbReference type="RuleBase" id="RU000461"/>
    </source>
</evidence>
<dbReference type="PRINTS" id="PR00463">
    <property type="entry name" value="EP450I"/>
</dbReference>
<proteinExistence type="inferred from homology"/>
<protein>
    <recommendedName>
        <fullName evidence="15">Cytochrome P450</fullName>
    </recommendedName>
</protein>
<dbReference type="PROSITE" id="PS00086">
    <property type="entry name" value="CYTOCHROME_P450"/>
    <property type="match status" value="1"/>
</dbReference>
<keyword evidence="6" id="KW-1133">Transmembrane helix</keyword>
<dbReference type="AlphaFoldDB" id="A0A6A6K372"/>
<keyword evidence="4" id="KW-0812">Transmembrane</keyword>
<comment type="subcellular location">
    <subcellularLocation>
        <location evidence="1">Membrane</location>
        <topology evidence="1">Single-pass membrane protein</topology>
    </subcellularLocation>
</comment>
<keyword evidence="14" id="KW-1185">Reference proteome</keyword>
<dbReference type="Gene3D" id="1.10.630.10">
    <property type="entry name" value="Cytochrome P450"/>
    <property type="match status" value="2"/>
</dbReference>
<evidence type="ECO:0000256" key="1">
    <source>
        <dbReference type="ARBA" id="ARBA00004167"/>
    </source>
</evidence>
<accession>A0A6A6K372</accession>
<evidence type="ECO:0000313" key="14">
    <source>
        <dbReference type="Proteomes" id="UP000467840"/>
    </source>
</evidence>
<reference evidence="13 14" key="1">
    <citation type="journal article" date="2020" name="Mol. Plant">
        <title>The Chromosome-Based Rubber Tree Genome Provides New Insights into Spurge Genome Evolution and Rubber Biosynthesis.</title>
        <authorList>
            <person name="Liu J."/>
            <person name="Shi C."/>
            <person name="Shi C.C."/>
            <person name="Li W."/>
            <person name="Zhang Q.J."/>
            <person name="Zhang Y."/>
            <person name="Li K."/>
            <person name="Lu H.F."/>
            <person name="Shi C."/>
            <person name="Zhu S.T."/>
            <person name="Xiao Z.Y."/>
            <person name="Nan H."/>
            <person name="Yue Y."/>
            <person name="Zhu X.G."/>
            <person name="Wu Y."/>
            <person name="Hong X.N."/>
            <person name="Fan G.Y."/>
            <person name="Tong Y."/>
            <person name="Zhang D."/>
            <person name="Mao C.L."/>
            <person name="Liu Y.L."/>
            <person name="Hao S.J."/>
            <person name="Liu W.Q."/>
            <person name="Lv M.Q."/>
            <person name="Zhang H.B."/>
            <person name="Liu Y."/>
            <person name="Hu-Tang G.R."/>
            <person name="Wang J.P."/>
            <person name="Wang J.H."/>
            <person name="Sun Y.H."/>
            <person name="Ni S.B."/>
            <person name="Chen W.B."/>
            <person name="Zhang X.C."/>
            <person name="Jiao Y.N."/>
            <person name="Eichler E.E."/>
            <person name="Li G.H."/>
            <person name="Liu X."/>
            <person name="Gao L.Z."/>
        </authorList>
    </citation>
    <scope>NUCLEOTIDE SEQUENCE [LARGE SCALE GENOMIC DNA]</scope>
    <source>
        <strain evidence="14">cv. GT1</strain>
        <tissue evidence="13">Leaf</tissue>
    </source>
</reference>
<comment type="caution">
    <text evidence="13">The sequence shown here is derived from an EMBL/GenBank/DDBJ whole genome shotgun (WGS) entry which is preliminary data.</text>
</comment>
<evidence type="ECO:0000313" key="13">
    <source>
        <dbReference type="EMBL" id="KAF2283260.1"/>
    </source>
</evidence>
<keyword evidence="7 12" id="KW-0560">Oxidoreductase</keyword>
<dbReference type="SUPFAM" id="SSF48264">
    <property type="entry name" value="Cytochrome P450"/>
    <property type="match status" value="1"/>
</dbReference>
<keyword evidence="9 12" id="KW-0503">Monooxygenase</keyword>
<name>A0A6A6K372_HEVBR</name>
<dbReference type="InterPro" id="IPR017972">
    <property type="entry name" value="Cyt_P450_CS"/>
</dbReference>
<evidence type="ECO:0000256" key="2">
    <source>
        <dbReference type="ARBA" id="ARBA00010617"/>
    </source>
</evidence>
<keyword evidence="5 11" id="KW-0479">Metal-binding</keyword>
<sequence>MRPKMMEKKLRKRGIYVLPYKLIYGNVKEMIKLASEARSKPMELTHDIAPRVDPFLQQLSMIHKKPFAAWYGMVPRVTIMDPKLIREILTRKFEFRKPEVGLTMKFFLKGLANIDGDKWVKHRKIINPAFHIEKLKGMLPSFMASCEEMIEKWDNMMDSSAKSCELDVFPEFQNLTGDIISRAAFSSNLEEGRLIFSLQRKQAQLLLQSLFNLNSLWSRDDVIEECKLFYFAGHETTANLLAWTMIVLSMHQNWQEKARQEVLQHIGKNKPTFDELNKLKLVNLILLEVLRLYPPTSLVRSIQEETKLGEYSLPAGVSLQIPLYLIHRDPELWGQDATEFNPERFSEGISKASKDLQSPFFSFGWGPRTCIGQNFAMIEAKLALALILQHFSFELSPTYKHSPNVALTLQPQFGAQVIIHKI</sequence>
<evidence type="ECO:0000256" key="6">
    <source>
        <dbReference type="ARBA" id="ARBA00022989"/>
    </source>
</evidence>
<dbReference type="Proteomes" id="UP000467840">
    <property type="component" value="Unassembled WGS sequence"/>
</dbReference>
<evidence type="ECO:0000256" key="11">
    <source>
        <dbReference type="PIRSR" id="PIRSR602401-1"/>
    </source>
</evidence>
<keyword evidence="8 11" id="KW-0408">Iron</keyword>
<dbReference type="PANTHER" id="PTHR24282:SF247">
    <property type="entry name" value="11-OXO-BETA-AMYRIN 30-OXIDASE-LIKE"/>
    <property type="match status" value="1"/>
</dbReference>
<gene>
    <name evidence="13" type="ORF">GH714_043612</name>
</gene>
<keyword evidence="10" id="KW-0472">Membrane</keyword>
<dbReference type="PANTHER" id="PTHR24282">
    <property type="entry name" value="CYTOCHROME P450 FAMILY MEMBER"/>
    <property type="match status" value="1"/>
</dbReference>
<evidence type="ECO:0000256" key="8">
    <source>
        <dbReference type="ARBA" id="ARBA00023004"/>
    </source>
</evidence>
<comment type="cofactor">
    <cofactor evidence="11">
        <name>heme</name>
        <dbReference type="ChEBI" id="CHEBI:30413"/>
    </cofactor>
</comment>
<dbReference type="GO" id="GO:0005506">
    <property type="term" value="F:iron ion binding"/>
    <property type="evidence" value="ECO:0007669"/>
    <property type="project" value="InterPro"/>
</dbReference>
<dbReference type="InterPro" id="IPR001128">
    <property type="entry name" value="Cyt_P450"/>
</dbReference>
<dbReference type="InterPro" id="IPR050665">
    <property type="entry name" value="Cytochrome_P450_Monooxygen"/>
</dbReference>
<dbReference type="GO" id="GO:0016020">
    <property type="term" value="C:membrane"/>
    <property type="evidence" value="ECO:0007669"/>
    <property type="project" value="UniProtKB-SubCell"/>
</dbReference>
<evidence type="ECO:0000256" key="3">
    <source>
        <dbReference type="ARBA" id="ARBA00022617"/>
    </source>
</evidence>
<dbReference type="PRINTS" id="PR00385">
    <property type="entry name" value="P450"/>
</dbReference>
<evidence type="ECO:0008006" key="15">
    <source>
        <dbReference type="Google" id="ProtNLM"/>
    </source>
</evidence>
<dbReference type="GO" id="GO:0016705">
    <property type="term" value="F:oxidoreductase activity, acting on paired donors, with incorporation or reduction of molecular oxygen"/>
    <property type="evidence" value="ECO:0007669"/>
    <property type="project" value="InterPro"/>
</dbReference>
<evidence type="ECO:0000256" key="10">
    <source>
        <dbReference type="ARBA" id="ARBA00023136"/>
    </source>
</evidence>